<name>A0A2K9BIV2_9MOLU</name>
<evidence type="ECO:0000313" key="2">
    <source>
        <dbReference type="EMBL" id="AUF83216.1"/>
    </source>
</evidence>
<dbReference type="SUPFAM" id="SSF52799">
    <property type="entry name" value="(Phosphotyrosine protein) phosphatases II"/>
    <property type="match status" value="1"/>
</dbReference>
<organism evidence="2 3">
    <name type="scientific">Mesoplasma syrphidae</name>
    <dbReference type="NCBI Taxonomy" id="225999"/>
    <lineage>
        <taxon>Bacteria</taxon>
        <taxon>Bacillati</taxon>
        <taxon>Mycoplasmatota</taxon>
        <taxon>Mollicutes</taxon>
        <taxon>Entomoplasmatales</taxon>
        <taxon>Entomoplasmataceae</taxon>
        <taxon>Mesoplasma</taxon>
    </lineage>
</organism>
<evidence type="ECO:0000313" key="3">
    <source>
        <dbReference type="Proteomes" id="UP000233419"/>
    </source>
</evidence>
<sequence>MTRKLIVNNLTLGDQFSAPSNIAKEVKISDIYYNFFKKNTNIIIRDKDFILLPDKIILNIVDIHDVNTLSERTFIAGLKFLIENEDADTYVHCQLGVSRSPSLVFIYLVSQKFIKADNFSDAIADFIDNFYPYMKLNQGVFDFLKTKFPFVDIAKKAKQEWGNF</sequence>
<dbReference type="OrthoDB" id="397722at2"/>
<keyword evidence="3" id="KW-1185">Reference proteome</keyword>
<dbReference type="InterPro" id="IPR029021">
    <property type="entry name" value="Prot-tyrosine_phosphatase-like"/>
</dbReference>
<dbReference type="AlphaFoldDB" id="A0A2K9BIV2"/>
<protein>
    <submittedName>
        <fullName evidence="2">Dual specificity phosphatase, catalytic domain protein</fullName>
    </submittedName>
</protein>
<proteinExistence type="predicted"/>
<accession>A0A2K9BIV2</accession>
<gene>
    <name evidence="2" type="ORF">CXP39_00120</name>
</gene>
<dbReference type="InterPro" id="IPR016130">
    <property type="entry name" value="Tyr_Pase_AS"/>
</dbReference>
<dbReference type="EMBL" id="CP025257">
    <property type="protein sequence ID" value="AUF83216.1"/>
    <property type="molecule type" value="Genomic_DNA"/>
</dbReference>
<feature type="domain" description="Tyrosine specific protein phosphatases" evidence="1">
    <location>
        <begin position="72"/>
        <end position="123"/>
    </location>
</feature>
<reference evidence="2 3" key="1">
    <citation type="submission" date="2017-12" db="EMBL/GenBank/DDBJ databases">
        <title>Mesoplasma syrphidae YJS, Complete Genome.</title>
        <authorList>
            <person name="Knight T.F."/>
            <person name="Citino T."/>
            <person name="Rubinstein R."/>
            <person name="Neuschaefer Z."/>
        </authorList>
    </citation>
    <scope>NUCLEOTIDE SEQUENCE [LARGE SCALE GENOMIC DNA]</scope>
    <source>
        <strain evidence="2 3">YJS</strain>
    </source>
</reference>
<evidence type="ECO:0000259" key="1">
    <source>
        <dbReference type="PROSITE" id="PS50056"/>
    </source>
</evidence>
<dbReference type="Gene3D" id="3.90.190.10">
    <property type="entry name" value="Protein tyrosine phosphatase superfamily"/>
    <property type="match status" value="1"/>
</dbReference>
<dbReference type="PROSITE" id="PS50056">
    <property type="entry name" value="TYR_PHOSPHATASE_2"/>
    <property type="match status" value="1"/>
</dbReference>
<dbReference type="RefSeq" id="WP_027048322.1">
    <property type="nucleotide sequence ID" value="NZ_CP025257.1"/>
</dbReference>
<dbReference type="InterPro" id="IPR000387">
    <property type="entry name" value="Tyr_Pase_dom"/>
</dbReference>
<dbReference type="PROSITE" id="PS00383">
    <property type="entry name" value="TYR_PHOSPHATASE_1"/>
    <property type="match status" value="1"/>
</dbReference>
<dbReference type="Proteomes" id="UP000233419">
    <property type="component" value="Chromosome"/>
</dbReference>
<dbReference type="KEGG" id="msyr:CXP39_00120"/>